<name>A0A132MUS1_9ACTN</name>
<dbReference type="OrthoDB" id="9804023at2"/>
<protein>
    <submittedName>
        <fullName evidence="5">Transglutaminase domain-containing protein</fullName>
    </submittedName>
</protein>
<evidence type="ECO:0000256" key="1">
    <source>
        <dbReference type="SAM" id="MobiDB-lite"/>
    </source>
</evidence>
<dbReference type="InterPro" id="IPR021878">
    <property type="entry name" value="TgpA_N"/>
</dbReference>
<keyword evidence="3" id="KW-0732">Signal</keyword>
<feature type="compositionally biased region" description="Low complexity" evidence="1">
    <location>
        <begin position="564"/>
        <end position="573"/>
    </location>
</feature>
<evidence type="ECO:0000259" key="4">
    <source>
        <dbReference type="SMART" id="SM00460"/>
    </source>
</evidence>
<comment type="caution">
    <text evidence="5">The sequence shown here is derived from an EMBL/GenBank/DDBJ whole genome shotgun (WGS) entry which is preliminary data.</text>
</comment>
<evidence type="ECO:0000256" key="3">
    <source>
        <dbReference type="SAM" id="SignalP"/>
    </source>
</evidence>
<organism evidence="5 6">
    <name type="scientific">Carbonactinospora thermoautotrophica</name>
    <dbReference type="NCBI Taxonomy" id="1469144"/>
    <lineage>
        <taxon>Bacteria</taxon>
        <taxon>Bacillati</taxon>
        <taxon>Actinomycetota</taxon>
        <taxon>Actinomycetes</taxon>
        <taxon>Kitasatosporales</taxon>
        <taxon>Carbonactinosporaceae</taxon>
        <taxon>Carbonactinospora</taxon>
    </lineage>
</organism>
<feature type="region of interest" description="Disordered" evidence="1">
    <location>
        <begin position="543"/>
        <end position="599"/>
    </location>
</feature>
<dbReference type="AlphaFoldDB" id="A0A132MUS1"/>
<feature type="signal peptide" evidence="3">
    <location>
        <begin position="1"/>
        <end position="24"/>
    </location>
</feature>
<dbReference type="InterPro" id="IPR002931">
    <property type="entry name" value="Transglutaminase-like"/>
</dbReference>
<proteinExistence type="predicted"/>
<dbReference type="STRING" id="1469144.LI90_2633"/>
<gene>
    <name evidence="5" type="ORF">LI90_2633</name>
</gene>
<dbReference type="SUPFAM" id="SSF54001">
    <property type="entry name" value="Cysteine proteinases"/>
    <property type="match status" value="1"/>
</dbReference>
<reference evidence="6" key="1">
    <citation type="submission" date="2015-04" db="EMBL/GenBank/DDBJ databases">
        <title>Physiological reanalysis, assessment of diazotrophy, and genome sequences of multiple isolates of Streptomyces thermoautotrophicus.</title>
        <authorList>
            <person name="MacKellar D.C."/>
            <person name="Lieber L."/>
            <person name="Norman J."/>
            <person name="Bolger A."/>
            <person name="Tobin C."/>
            <person name="Murray J.W."/>
            <person name="Chang R."/>
            <person name="Ford T."/>
            <person name="Nguyen P.Q."/>
            <person name="Woodward J."/>
            <person name="Permingeat H."/>
            <person name="Joshi N.S."/>
            <person name="Silver P.A."/>
            <person name="Usadel B."/>
            <person name="Rutherford A.W."/>
            <person name="Friesen M."/>
            <person name="Prell J."/>
        </authorList>
    </citation>
    <scope>NUCLEOTIDE SEQUENCE [LARGE SCALE GENOMIC DNA]</scope>
    <source>
        <strain evidence="6">H1</strain>
    </source>
</reference>
<dbReference type="EMBL" id="LAXD01000001">
    <property type="protein sequence ID" value="KWX01601.1"/>
    <property type="molecule type" value="Genomic_DNA"/>
</dbReference>
<dbReference type="InterPro" id="IPR052901">
    <property type="entry name" value="Bact_TGase-like"/>
</dbReference>
<dbReference type="Pfam" id="PF11992">
    <property type="entry name" value="TgpA_N"/>
    <property type="match status" value="1"/>
</dbReference>
<feature type="chain" id="PRO_5007452706" evidence="3">
    <location>
        <begin position="25"/>
        <end position="819"/>
    </location>
</feature>
<dbReference type="Pfam" id="PF13559">
    <property type="entry name" value="DUF4129"/>
    <property type="match status" value="1"/>
</dbReference>
<dbReference type="Gene3D" id="3.10.620.30">
    <property type="match status" value="1"/>
</dbReference>
<keyword evidence="2" id="KW-0812">Transmembrane</keyword>
<feature type="transmembrane region" description="Helical" evidence="2">
    <location>
        <begin position="165"/>
        <end position="182"/>
    </location>
</feature>
<sequence length="819" mass="88181">MSRLTVFAALATVLAAFAMTPVVAAERWFPGALVAVALIGAAGWLTRRHAAPPTAVLGIQVAVLVLYLTSWYGQGAALAGIIPGPETLDRFRALFAAGLHDIRRYAAPVPSADGIDFIMVATLGLVAILVDTIAVTLRQAPLAGLPLLAVYSVATFVPHDGSTEWLFALGAIGYVALLLADGQERLSRWGRPLVTAEGAGGAFAVSTQPAARVGRRIGVAAVAAAVFLPTFLPTLLPGLNEGLLERGGTGTGEGSGVITTVNPLVDIKSNLLQTSDVPMLTVSTDNPDAQNQYIQLVALDVFRGDVWAYSRPPLEQLRGELPEPEGLDGSVRRTKVRTVIEVEPGFATKWLPTPYPPRRVDIEGRWLYDPDGRYIIGDRPASGLTYTVESLHVQPTPEQLARAPRAGSQMDRYRELPADLPQQVRVLADQVTRGAPNLYAKALKLQSWFIEEFAYTLDPQPGNGNTAIERFLDSRQGYCEQFAATFAVMARHLGIPARVVVGFTPGTPQPDGRYLITAHDAHAWPELYFEGVGWVRFEPTPNATGGNANIPPWTWESPQDSGEPAPGASAAAPGTPPSAGPDTGADGVDQREKDLGTVGGQAEASPLAALWRVLRWALLGLLVAVAALTPMLLRLVVSRQRRRTARRLRRQGGRPRRPVPAALRFLTRGLAPVGDPIPQQAIALLAWAELRDVARDLGYGWNPAETPRQAAARLARAAALTEEPRAALRRLALTYERVRYARDPGQVGDLFTQVAQARVGLAAPLGRRARVRARLLPRSVGDLVSWLGERIADGLDWADGLGPRLRRWILVRAGQTHRG</sequence>
<evidence type="ECO:0000313" key="6">
    <source>
        <dbReference type="Proteomes" id="UP000070188"/>
    </source>
</evidence>
<dbReference type="PATRIC" id="fig|1469144.10.peg.2847"/>
<evidence type="ECO:0000256" key="2">
    <source>
        <dbReference type="SAM" id="Phobius"/>
    </source>
</evidence>
<dbReference type="Proteomes" id="UP000070188">
    <property type="component" value="Unassembled WGS sequence"/>
</dbReference>
<feature type="transmembrane region" description="Helical" evidence="2">
    <location>
        <begin position="57"/>
        <end position="82"/>
    </location>
</feature>
<feature type="transmembrane region" description="Helical" evidence="2">
    <location>
        <begin position="616"/>
        <end position="637"/>
    </location>
</feature>
<dbReference type="InterPro" id="IPR025403">
    <property type="entry name" value="TgpA-like_C"/>
</dbReference>
<feature type="transmembrane region" description="Helical" evidence="2">
    <location>
        <begin position="217"/>
        <end position="236"/>
    </location>
</feature>
<dbReference type="Pfam" id="PF01841">
    <property type="entry name" value="Transglut_core"/>
    <property type="match status" value="1"/>
</dbReference>
<feature type="transmembrane region" description="Helical" evidence="2">
    <location>
        <begin position="142"/>
        <end position="159"/>
    </location>
</feature>
<feature type="domain" description="Transglutaminase-like" evidence="4">
    <location>
        <begin position="471"/>
        <end position="541"/>
    </location>
</feature>
<evidence type="ECO:0000313" key="5">
    <source>
        <dbReference type="EMBL" id="KWX01601.1"/>
    </source>
</evidence>
<keyword evidence="6" id="KW-1185">Reference proteome</keyword>
<keyword evidence="2" id="KW-0472">Membrane</keyword>
<keyword evidence="2" id="KW-1133">Transmembrane helix</keyword>
<dbReference type="PANTHER" id="PTHR42736:SF1">
    <property type="entry name" value="PROTEIN-GLUTAMINE GAMMA-GLUTAMYLTRANSFERASE"/>
    <property type="match status" value="1"/>
</dbReference>
<dbReference type="InterPro" id="IPR038765">
    <property type="entry name" value="Papain-like_cys_pep_sf"/>
</dbReference>
<accession>A0A132MUS1</accession>
<dbReference type="PANTHER" id="PTHR42736">
    <property type="entry name" value="PROTEIN-GLUTAMINE GAMMA-GLUTAMYLTRANSFERASE"/>
    <property type="match status" value="1"/>
</dbReference>
<feature type="transmembrane region" description="Helical" evidence="2">
    <location>
        <begin position="117"/>
        <end position="135"/>
    </location>
</feature>
<feature type="transmembrane region" description="Helical" evidence="2">
    <location>
        <begin position="28"/>
        <end position="45"/>
    </location>
</feature>
<dbReference type="SMART" id="SM00460">
    <property type="entry name" value="TGc"/>
    <property type="match status" value="1"/>
</dbReference>
<dbReference type="RefSeq" id="WP_066888184.1">
    <property type="nucleotide sequence ID" value="NZ_JYIJ01000018.1"/>
</dbReference>